<evidence type="ECO:0000256" key="3">
    <source>
        <dbReference type="SAM" id="SignalP"/>
    </source>
</evidence>
<evidence type="ECO:0000256" key="1">
    <source>
        <dbReference type="ARBA" id="ARBA00004613"/>
    </source>
</evidence>
<dbReference type="InterPro" id="IPR045860">
    <property type="entry name" value="Snake_toxin-like_sf"/>
</dbReference>
<protein>
    <submittedName>
        <fullName evidence="5">Sodefrin-like factor beta isoform 25</fullName>
    </submittedName>
</protein>
<dbReference type="AlphaFoldDB" id="A0A0A0QT07"/>
<keyword evidence="3" id="KW-0732">Signal</keyword>
<dbReference type="EMBL" id="KM463894">
    <property type="protein sequence ID" value="AIT39231.1"/>
    <property type="molecule type" value="mRNA"/>
</dbReference>
<name>A0A0A0QT07_NOTVI</name>
<dbReference type="SUPFAM" id="SSF57302">
    <property type="entry name" value="Snake toxin-like"/>
    <property type="match status" value="2"/>
</dbReference>
<dbReference type="Pfam" id="PF00021">
    <property type="entry name" value="UPAR_LY6"/>
    <property type="match status" value="2"/>
</dbReference>
<proteinExistence type="evidence at transcript level"/>
<dbReference type="CDD" id="cd23572">
    <property type="entry name" value="TFP_LU_ECD_PINLYP_rpt2"/>
    <property type="match status" value="1"/>
</dbReference>
<dbReference type="PANTHER" id="PTHR20914">
    <property type="entry name" value="LY6/PLAUR DOMAIN-CONTAINING PROTEIN 8"/>
    <property type="match status" value="1"/>
</dbReference>
<feature type="signal peptide" evidence="3">
    <location>
        <begin position="1"/>
        <end position="20"/>
    </location>
</feature>
<accession>A0A0A0QT07</accession>
<sequence>MRTILAAVVMLQALITGADCLLCEQCFAVGSGQCSGIFKQCSPDVTHCVKGMENSTLGTRVVLSAFKDCLDPSQKAACGRELFHKDSLLFFQISRTCCDSDFCNTGDVEVPAVDNTPNGYKCEDCFTAQSTGPCTATREIQCTGDQNTCNSFSGGVARPGEAVRQISFKGCVSRDFCDLFYPAATQVYNYDYLCSPAKKL</sequence>
<organism evidence="5">
    <name type="scientific">Notophthalmus viridescens</name>
    <name type="common">Eastern newt</name>
    <name type="synonym">Triturus viridescens</name>
    <dbReference type="NCBI Taxonomy" id="8316"/>
    <lineage>
        <taxon>Eukaryota</taxon>
        <taxon>Metazoa</taxon>
        <taxon>Chordata</taxon>
        <taxon>Craniata</taxon>
        <taxon>Vertebrata</taxon>
        <taxon>Euteleostomi</taxon>
        <taxon>Amphibia</taxon>
        <taxon>Batrachia</taxon>
        <taxon>Caudata</taxon>
        <taxon>Salamandroidea</taxon>
        <taxon>Salamandridae</taxon>
        <taxon>Pleurodelinae</taxon>
        <taxon>Notophthalmus</taxon>
    </lineage>
</organism>
<evidence type="ECO:0000313" key="5">
    <source>
        <dbReference type="EMBL" id="AIT39231.1"/>
    </source>
</evidence>
<dbReference type="InterPro" id="IPR050918">
    <property type="entry name" value="CNF-like_PLA2_Inhibitor"/>
</dbReference>
<dbReference type="Gene3D" id="2.10.60.10">
    <property type="entry name" value="CD59"/>
    <property type="match status" value="2"/>
</dbReference>
<evidence type="ECO:0000256" key="2">
    <source>
        <dbReference type="ARBA" id="ARBA00022525"/>
    </source>
</evidence>
<keyword evidence="2" id="KW-0964">Secreted</keyword>
<evidence type="ECO:0000259" key="4">
    <source>
        <dbReference type="Pfam" id="PF00021"/>
    </source>
</evidence>
<comment type="subcellular location">
    <subcellularLocation>
        <location evidence="1">Secreted</location>
    </subcellularLocation>
</comment>
<feature type="chain" id="PRO_5001968762" evidence="3">
    <location>
        <begin position="21"/>
        <end position="200"/>
    </location>
</feature>
<reference evidence="5" key="1">
    <citation type="journal article" date="2014" name="Mol. Biol. Evol.">
        <title>Origin and Diversification of a Salamander Sex Pheromone System.</title>
        <authorList>
            <person name="Janssenswillen S."/>
            <person name="Vandebergh W."/>
            <person name="Treer D."/>
            <person name="Willaert B."/>
            <person name="Maex M."/>
            <person name="Van Bocxlaer I."/>
            <person name="Bossuyt F."/>
        </authorList>
    </citation>
    <scope>NUCLEOTIDE SEQUENCE</scope>
    <source>
        <tissue evidence="5">Cloaca</tissue>
    </source>
</reference>
<feature type="domain" description="UPAR/Ly6" evidence="4">
    <location>
        <begin position="21"/>
        <end position="105"/>
    </location>
</feature>
<dbReference type="InterPro" id="IPR016054">
    <property type="entry name" value="LY6_UPA_recep-like"/>
</dbReference>
<gene>
    <name evidence="5" type="primary">Cloa_27</name>
</gene>
<dbReference type="GO" id="GO:0005576">
    <property type="term" value="C:extracellular region"/>
    <property type="evidence" value="ECO:0007669"/>
    <property type="project" value="UniProtKB-SubCell"/>
</dbReference>
<feature type="domain" description="UPAR/Ly6" evidence="4">
    <location>
        <begin position="119"/>
        <end position="194"/>
    </location>
</feature>
<dbReference type="PANTHER" id="PTHR20914:SF9">
    <property type="entry name" value="COILED, ISOFORM A"/>
    <property type="match status" value="1"/>
</dbReference>